<evidence type="ECO:0000256" key="1">
    <source>
        <dbReference type="ARBA" id="ARBA00006184"/>
    </source>
</evidence>
<feature type="binding site" evidence="5">
    <location>
        <position position="195"/>
    </location>
    <ligand>
        <name>ATP</name>
        <dbReference type="ChEBI" id="CHEBI:30616"/>
    </ligand>
</feature>
<dbReference type="InterPro" id="IPR014277">
    <property type="entry name" value="Orc1/Cdc6_arc"/>
</dbReference>
<dbReference type="CDD" id="cd00009">
    <property type="entry name" value="AAA"/>
    <property type="match status" value="1"/>
</dbReference>
<keyword evidence="4 5" id="KW-0067">ATP-binding</keyword>
<dbReference type="Proteomes" id="UP000437065">
    <property type="component" value="Unassembled WGS sequence"/>
</dbReference>
<keyword evidence="2 5" id="KW-0235">DNA replication</keyword>
<dbReference type="SMART" id="SM00382">
    <property type="entry name" value="AAA"/>
    <property type="match status" value="1"/>
</dbReference>
<evidence type="ECO:0000256" key="5">
    <source>
        <dbReference type="HAMAP-Rule" id="MF_01407"/>
    </source>
</evidence>
<proteinExistence type="inferred from homology"/>
<dbReference type="InterPro" id="IPR036388">
    <property type="entry name" value="WH-like_DNA-bd_sf"/>
</dbReference>
<dbReference type="InterPro" id="IPR036390">
    <property type="entry name" value="WH_DNA-bd_sf"/>
</dbReference>
<dbReference type="InterPro" id="IPR049945">
    <property type="entry name" value="AAA_22"/>
</dbReference>
<protein>
    <recommendedName>
        <fullName evidence="5">ORC1-type DNA replication protein</fullName>
    </recommendedName>
</protein>
<reference evidence="8 9" key="1">
    <citation type="submission" date="2019-12" db="EMBL/GenBank/DDBJ databases">
        <title>Isolation and characterization of three novel carbon monoxide-oxidizing members of Halobacteria from salione crusts and soils.</title>
        <authorList>
            <person name="Myers M.R."/>
            <person name="King G.M."/>
        </authorList>
    </citation>
    <scope>NUCLEOTIDE SEQUENCE [LARGE SCALE GENOMIC DNA]</scope>
    <source>
        <strain evidence="8 9">WSA2</strain>
    </source>
</reference>
<evidence type="ECO:0000259" key="6">
    <source>
        <dbReference type="SMART" id="SM00382"/>
    </source>
</evidence>
<dbReference type="PANTHER" id="PTHR10763">
    <property type="entry name" value="CELL DIVISION CONTROL PROTEIN 6-RELATED"/>
    <property type="match status" value="1"/>
</dbReference>
<evidence type="ECO:0000259" key="7">
    <source>
        <dbReference type="SMART" id="SM01074"/>
    </source>
</evidence>
<dbReference type="OrthoDB" id="270161at2157"/>
<dbReference type="AlphaFoldDB" id="A0A6B0SMB7"/>
<comment type="function">
    <text evidence="5">Involved in regulation of DNA replication.</text>
</comment>
<comment type="caution">
    <text evidence="8">The sequence shown here is derived from an EMBL/GenBank/DDBJ whole genome shotgun (WGS) entry which is preliminary data.</text>
</comment>
<organism evidence="8 9">
    <name type="scientific">Halobaculum saliterrae</name>
    <dbReference type="NCBI Taxonomy" id="2073113"/>
    <lineage>
        <taxon>Archaea</taxon>
        <taxon>Methanobacteriati</taxon>
        <taxon>Methanobacteriota</taxon>
        <taxon>Stenosarchaea group</taxon>
        <taxon>Halobacteria</taxon>
        <taxon>Halobacteriales</taxon>
        <taxon>Haloferacaceae</taxon>
        <taxon>Halobaculum</taxon>
    </lineage>
</organism>
<dbReference type="Gene3D" id="3.40.50.300">
    <property type="entry name" value="P-loop containing nucleotide triphosphate hydrolases"/>
    <property type="match status" value="1"/>
</dbReference>
<name>A0A6B0SMB7_9EURY</name>
<dbReference type="InterPro" id="IPR015163">
    <property type="entry name" value="Cdc6_C"/>
</dbReference>
<dbReference type="HAMAP" id="MF_01407">
    <property type="entry name" value="ORC1_type_DNA_replic_protein"/>
    <property type="match status" value="1"/>
</dbReference>
<dbReference type="GO" id="GO:0016887">
    <property type="term" value="F:ATP hydrolysis activity"/>
    <property type="evidence" value="ECO:0007669"/>
    <property type="project" value="InterPro"/>
</dbReference>
<dbReference type="EMBL" id="WUUS01000001">
    <property type="protein sequence ID" value="MXR40058.1"/>
    <property type="molecule type" value="Genomic_DNA"/>
</dbReference>
<dbReference type="InterPro" id="IPR027417">
    <property type="entry name" value="P-loop_NTPase"/>
</dbReference>
<evidence type="ECO:0000256" key="4">
    <source>
        <dbReference type="ARBA" id="ARBA00022840"/>
    </source>
</evidence>
<dbReference type="Gene3D" id="1.10.10.10">
    <property type="entry name" value="Winged helix-like DNA-binding domain superfamily/Winged helix DNA-binding domain"/>
    <property type="match status" value="1"/>
</dbReference>
<dbReference type="SUPFAM" id="SSF46785">
    <property type="entry name" value="Winged helix' DNA-binding domain"/>
    <property type="match status" value="1"/>
</dbReference>
<gene>
    <name evidence="8" type="ORF">GRX01_01615</name>
</gene>
<evidence type="ECO:0000256" key="2">
    <source>
        <dbReference type="ARBA" id="ARBA00022705"/>
    </source>
</evidence>
<dbReference type="Gene3D" id="1.10.8.60">
    <property type="match status" value="1"/>
</dbReference>
<dbReference type="Pfam" id="PF09079">
    <property type="entry name" value="WHD_Cdc6"/>
    <property type="match status" value="1"/>
</dbReference>
<feature type="domain" description="AAA+ ATPase" evidence="6">
    <location>
        <begin position="39"/>
        <end position="180"/>
    </location>
</feature>
<comment type="similarity">
    <text evidence="1 5">Belongs to the CDC6/cdc18 family.</text>
</comment>
<keyword evidence="9" id="KW-1185">Reference proteome</keyword>
<evidence type="ECO:0000256" key="3">
    <source>
        <dbReference type="ARBA" id="ARBA00022741"/>
    </source>
</evidence>
<evidence type="ECO:0000313" key="8">
    <source>
        <dbReference type="EMBL" id="MXR40058.1"/>
    </source>
</evidence>
<dbReference type="GO" id="GO:0005524">
    <property type="term" value="F:ATP binding"/>
    <property type="evidence" value="ECO:0007669"/>
    <property type="project" value="UniProtKB-UniRule"/>
</dbReference>
<feature type="binding site" evidence="5">
    <location>
        <begin position="51"/>
        <end position="55"/>
    </location>
    <ligand>
        <name>ATP</name>
        <dbReference type="ChEBI" id="CHEBI:30616"/>
    </ligand>
</feature>
<feature type="binding site" evidence="5">
    <location>
        <position position="183"/>
    </location>
    <ligand>
        <name>ATP</name>
        <dbReference type="ChEBI" id="CHEBI:30616"/>
    </ligand>
</feature>
<dbReference type="PANTHER" id="PTHR10763:SF26">
    <property type="entry name" value="CELL DIVISION CONTROL PROTEIN 6 HOMOLOG"/>
    <property type="match status" value="1"/>
</dbReference>
<dbReference type="GO" id="GO:0006260">
    <property type="term" value="P:DNA replication"/>
    <property type="evidence" value="ECO:0007669"/>
    <property type="project" value="UniProtKB-UniRule"/>
</dbReference>
<dbReference type="Pfam" id="PF13401">
    <property type="entry name" value="AAA_22"/>
    <property type="match status" value="1"/>
</dbReference>
<dbReference type="NCBIfam" id="TIGR02928">
    <property type="entry name" value="orc1/cdc6 family replication initiation protein"/>
    <property type="match status" value="1"/>
</dbReference>
<dbReference type="InterPro" id="IPR050311">
    <property type="entry name" value="ORC1/CDC6"/>
</dbReference>
<evidence type="ECO:0000313" key="9">
    <source>
        <dbReference type="Proteomes" id="UP000437065"/>
    </source>
</evidence>
<feature type="domain" description="Cdc6 C-terminal" evidence="7">
    <location>
        <begin position="270"/>
        <end position="345"/>
    </location>
</feature>
<dbReference type="InterPro" id="IPR003593">
    <property type="entry name" value="AAA+_ATPase"/>
</dbReference>
<dbReference type="CDD" id="cd08768">
    <property type="entry name" value="Cdc6_C"/>
    <property type="match status" value="1"/>
</dbReference>
<dbReference type="RefSeq" id="WP_159662742.1">
    <property type="nucleotide sequence ID" value="NZ_WUUS01000001.1"/>
</dbReference>
<dbReference type="SUPFAM" id="SSF52540">
    <property type="entry name" value="P-loop containing nucleoside triphosphate hydrolases"/>
    <property type="match status" value="1"/>
</dbReference>
<sequence>MTRELISDLEPLQPESVPADFVDRENTKTALSNLIGPDSSRNIHLQGPKGTGKTHLTLLQLNQLDQANTCYIDCKNSDTQYKTLRQILQSLTKEPVNTGYHTSDLQRKIEERTGAVHTVIVLDEIEFLLENDGDSLLYFLSRMKNQSKVNVITISNQNLNLQKQVEERTFSSLQPYPIQLEPYTGEEVYDILLERAQKSLKPQTVQKSSLTYIASTTTNPRLGIQWLKTAAQQADKIITETHVQQVQEKAVNEYINQILSSFTEHHRLLFQAIQELAEDTDTKIRTGAVYKRYQELCQSQEQESLSNRRISDHLKQLEHLNLIKAEYHYGGSKGKTREIRLKQPTP</sequence>
<accession>A0A6B0SMB7</accession>
<keyword evidence="3 5" id="KW-0547">Nucleotide-binding</keyword>
<dbReference type="SMART" id="SM01074">
    <property type="entry name" value="Cdc6_C"/>
    <property type="match status" value="1"/>
</dbReference>